<dbReference type="Proteomes" id="UP000799537">
    <property type="component" value="Unassembled WGS sequence"/>
</dbReference>
<dbReference type="OrthoDB" id="3899138at2759"/>
<feature type="compositionally biased region" description="Basic and acidic residues" evidence="1">
    <location>
        <begin position="661"/>
        <end position="671"/>
    </location>
</feature>
<feature type="region of interest" description="Disordered" evidence="1">
    <location>
        <begin position="532"/>
        <end position="698"/>
    </location>
</feature>
<feature type="compositionally biased region" description="Basic and acidic residues" evidence="1">
    <location>
        <begin position="417"/>
        <end position="429"/>
    </location>
</feature>
<dbReference type="EMBL" id="ML993608">
    <property type="protein sequence ID" value="KAF2163454.1"/>
    <property type="molecule type" value="Genomic_DNA"/>
</dbReference>
<feature type="compositionally biased region" description="Low complexity" evidence="1">
    <location>
        <begin position="160"/>
        <end position="175"/>
    </location>
</feature>
<feature type="compositionally biased region" description="Basic residues" evidence="1">
    <location>
        <begin position="887"/>
        <end position="915"/>
    </location>
</feature>
<feature type="compositionally biased region" description="Polar residues" evidence="1">
    <location>
        <begin position="616"/>
        <end position="629"/>
    </location>
</feature>
<evidence type="ECO:0000313" key="3">
    <source>
        <dbReference type="Proteomes" id="UP000799537"/>
    </source>
</evidence>
<name>A0A6A6C8I1_ZASCE</name>
<feature type="compositionally biased region" description="Basic and acidic residues" evidence="1">
    <location>
        <begin position="177"/>
        <end position="207"/>
    </location>
</feature>
<feature type="compositionally biased region" description="Basic and acidic residues" evidence="1">
    <location>
        <begin position="140"/>
        <end position="154"/>
    </location>
</feature>
<feature type="compositionally biased region" description="Basic and acidic residues" evidence="1">
    <location>
        <begin position="848"/>
        <end position="859"/>
    </location>
</feature>
<proteinExistence type="predicted"/>
<dbReference type="AlphaFoldDB" id="A0A6A6C8I1"/>
<feature type="region of interest" description="Disordered" evidence="1">
    <location>
        <begin position="382"/>
        <end position="518"/>
    </location>
</feature>
<keyword evidence="3" id="KW-1185">Reference proteome</keyword>
<feature type="region of interest" description="Disordered" evidence="1">
    <location>
        <begin position="1"/>
        <end position="63"/>
    </location>
</feature>
<organism evidence="2 3">
    <name type="scientific">Zasmidium cellare ATCC 36951</name>
    <dbReference type="NCBI Taxonomy" id="1080233"/>
    <lineage>
        <taxon>Eukaryota</taxon>
        <taxon>Fungi</taxon>
        <taxon>Dikarya</taxon>
        <taxon>Ascomycota</taxon>
        <taxon>Pezizomycotina</taxon>
        <taxon>Dothideomycetes</taxon>
        <taxon>Dothideomycetidae</taxon>
        <taxon>Mycosphaerellales</taxon>
        <taxon>Mycosphaerellaceae</taxon>
        <taxon>Zasmidium</taxon>
    </lineage>
</organism>
<sequence length="1136" mass="125979">MDDTQSYIDDRCPTVWGPPSAKPRDVLYEATPHRQEQPTHQDVPRSLPAGLNGVAPREGRRVKPIDGALLRKLFQATMEQKRRVAERERAAQQGYGDIRNSADEEPALKGFYVPKSYHPSAKGGERVGKEKSKTRPQNKTKKETTDKKVGAEKKDKKKAPASVAPAAADSPVSDVLQEEHEGSAQDDDVKASSEVRPEPETQKATRKEKSKRKGNQGPSQGQEQPANKPSKKEKKKQKQAENSKANSGAETAEALMSGGLLAENNETSSNRDGAAHLDDFIEVGEGRCQSWEQKAPEPRSPSRAGTVHLQPTVESVTSSRSSKRGKISSKPQSTRSVPHESFPTAEPWSTEVDKPATFVSWEEIGQGVVGEDVVRVALRIASSKHSSKARSGNVFEGFDHAWDVPEEDEVVSRHHSSKTEMRHASDRSSKGHRSKGRHSRHSRHSRVSHHSQTPVGNGEHQDQLWQEEEPANTRSKASSRRTVVPTVANDMDPWTQGGLDEVASRQSSSKHGSRVRSQLTFEEVGEGWAEAPPEVLRSGKSAVSTHSKPFSFHETRGASQAWSQRSSERERRSTAGTFEEIGKGWKDPDGVEALARSRQTSLRSREVSSHAWNAHEQGQSESGPPQSGQDSEKGNGTWEEIEEHTSAVRSTESAGRSHSTSHYERDREEVRPTVFAGKGWISPHPLSRSPTEMASPPQSKIVLPSQAYPHGATMTYEQWQALQEEGMRRNISPTESHLTINARRAQSRHRFAGWGAHSSDGHRFEESIREDEAEASVSGPASYRVPSMDSERSSGGLLSDERPPTQEDTYVHDLAHKSTWGGTWEEQHASERSEQSRQHSRVQTLSEWSHEHSGSKQAHDGSGLTGEGGSRDSSRPSSQHDSDHNLHRSSRQSRRQSGSHRSSRHSSHKHSHHSDKRSESVRSQPQSVGWGRLSLGTARSRKPKRHESESHKSHRSSHHTGRRSSSYQSKTVSDDSKASSHDTGESGHTTRHSDGHSSHRHSRHSNDRSASAQSEAHAADSTQSPHSSVNSRHKSSHHSSNHRSHRTSHRTPSAQSSARPSSIHHASAASMSSNERMQEVMEEGRNVWSDIPQYDGTVSDREQYIERSDLSAIPTSQLYWKRYRGDGEDSGVERWE</sequence>
<feature type="compositionally biased region" description="Basic and acidic residues" evidence="1">
    <location>
        <begin position="869"/>
        <end position="886"/>
    </location>
</feature>
<dbReference type="RefSeq" id="XP_033664343.1">
    <property type="nucleotide sequence ID" value="XM_033813608.1"/>
</dbReference>
<feature type="compositionally biased region" description="Basic residues" evidence="1">
    <location>
        <begin position="430"/>
        <end position="449"/>
    </location>
</feature>
<feature type="compositionally biased region" description="Polar residues" evidence="1">
    <location>
        <begin position="504"/>
        <end position="518"/>
    </location>
</feature>
<feature type="region of interest" description="Disordered" evidence="1">
    <location>
        <begin position="823"/>
        <end position="1081"/>
    </location>
</feature>
<feature type="compositionally biased region" description="Basic and acidic residues" evidence="1">
    <location>
        <begin position="580"/>
        <end position="589"/>
    </location>
</feature>
<feature type="compositionally biased region" description="Basic and acidic residues" evidence="1">
    <location>
        <begin position="825"/>
        <end position="837"/>
    </location>
</feature>
<feature type="compositionally biased region" description="Polar residues" evidence="1">
    <location>
        <begin position="647"/>
        <end position="660"/>
    </location>
</feature>
<feature type="region of interest" description="Disordered" evidence="1">
    <location>
        <begin position="81"/>
        <end position="349"/>
    </location>
</feature>
<accession>A0A6A6C8I1</accession>
<dbReference type="GeneID" id="54566880"/>
<evidence type="ECO:0000256" key="1">
    <source>
        <dbReference type="SAM" id="MobiDB-lite"/>
    </source>
</evidence>
<feature type="compositionally biased region" description="Basic and acidic residues" evidence="1">
    <location>
        <begin position="81"/>
        <end position="90"/>
    </location>
</feature>
<feature type="compositionally biased region" description="Basic and acidic residues" evidence="1">
    <location>
        <begin position="123"/>
        <end position="133"/>
    </location>
</feature>
<feature type="compositionally biased region" description="Basic residues" evidence="1">
    <location>
        <begin position="952"/>
        <end position="962"/>
    </location>
</feature>
<gene>
    <name evidence="2" type="ORF">M409DRAFT_57360</name>
</gene>
<reference evidence="2" key="1">
    <citation type="journal article" date="2020" name="Stud. Mycol.">
        <title>101 Dothideomycetes genomes: a test case for predicting lifestyles and emergence of pathogens.</title>
        <authorList>
            <person name="Haridas S."/>
            <person name="Albert R."/>
            <person name="Binder M."/>
            <person name="Bloem J."/>
            <person name="Labutti K."/>
            <person name="Salamov A."/>
            <person name="Andreopoulos B."/>
            <person name="Baker S."/>
            <person name="Barry K."/>
            <person name="Bills G."/>
            <person name="Bluhm B."/>
            <person name="Cannon C."/>
            <person name="Castanera R."/>
            <person name="Culley D."/>
            <person name="Daum C."/>
            <person name="Ezra D."/>
            <person name="Gonzalez J."/>
            <person name="Henrissat B."/>
            <person name="Kuo A."/>
            <person name="Liang C."/>
            <person name="Lipzen A."/>
            <person name="Lutzoni F."/>
            <person name="Magnuson J."/>
            <person name="Mondo S."/>
            <person name="Nolan M."/>
            <person name="Ohm R."/>
            <person name="Pangilinan J."/>
            <person name="Park H.-J."/>
            <person name="Ramirez L."/>
            <person name="Alfaro M."/>
            <person name="Sun H."/>
            <person name="Tritt A."/>
            <person name="Yoshinaga Y."/>
            <person name="Zwiers L.-H."/>
            <person name="Turgeon B."/>
            <person name="Goodwin S."/>
            <person name="Spatafora J."/>
            <person name="Crous P."/>
            <person name="Grigoriev I."/>
        </authorList>
    </citation>
    <scope>NUCLEOTIDE SEQUENCE</scope>
    <source>
        <strain evidence="2">ATCC 36951</strain>
    </source>
</reference>
<feature type="compositionally biased region" description="Basic and acidic residues" evidence="1">
    <location>
        <begin position="972"/>
        <end position="985"/>
    </location>
</feature>
<protein>
    <submittedName>
        <fullName evidence="2">Uncharacterized protein</fullName>
    </submittedName>
</protein>
<feature type="compositionally biased region" description="Polar residues" evidence="1">
    <location>
        <begin position="688"/>
        <end position="698"/>
    </location>
</feature>
<feature type="compositionally biased region" description="Basic and acidic residues" evidence="1">
    <location>
        <begin position="22"/>
        <end position="43"/>
    </location>
</feature>
<feature type="compositionally biased region" description="Low complexity" evidence="1">
    <location>
        <begin position="1050"/>
        <end position="1073"/>
    </location>
</feature>
<evidence type="ECO:0000313" key="2">
    <source>
        <dbReference type="EMBL" id="KAF2163454.1"/>
    </source>
</evidence>
<feature type="compositionally biased region" description="Basic residues" evidence="1">
    <location>
        <begin position="1031"/>
        <end position="1049"/>
    </location>
</feature>
<feature type="region of interest" description="Disordered" evidence="1">
    <location>
        <begin position="751"/>
        <end position="805"/>
    </location>
</feature>